<comment type="caution">
    <text evidence="3">The sequence shown here is derived from an EMBL/GenBank/DDBJ whole genome shotgun (WGS) entry which is preliminary data.</text>
</comment>
<feature type="region of interest" description="Disordered" evidence="2">
    <location>
        <begin position="1"/>
        <end position="183"/>
    </location>
</feature>
<evidence type="ECO:0000256" key="2">
    <source>
        <dbReference type="SAM" id="MobiDB-lite"/>
    </source>
</evidence>
<dbReference type="InterPro" id="IPR040321">
    <property type="entry name" value="SCD2-like"/>
</dbReference>
<name>A0A8J5S2X8_ZIZPA</name>
<dbReference type="PANTHER" id="PTHR31762:SF4">
    <property type="entry name" value="COILED-COIL DOMAIN-CONTAINING PROTEIN SCD2"/>
    <property type="match status" value="1"/>
</dbReference>
<protein>
    <recommendedName>
        <fullName evidence="5">Coiled-coil domain-containing protein SCD2</fullName>
    </recommendedName>
</protein>
<evidence type="ECO:0000313" key="3">
    <source>
        <dbReference type="EMBL" id="KAG8054085.1"/>
    </source>
</evidence>
<dbReference type="EMBL" id="JAAALK010000288">
    <property type="protein sequence ID" value="KAG8054085.1"/>
    <property type="molecule type" value="Genomic_DNA"/>
</dbReference>
<feature type="compositionally biased region" description="Low complexity" evidence="2">
    <location>
        <begin position="15"/>
        <end position="80"/>
    </location>
</feature>
<proteinExistence type="predicted"/>
<feature type="compositionally biased region" description="Polar residues" evidence="2">
    <location>
        <begin position="150"/>
        <end position="167"/>
    </location>
</feature>
<keyword evidence="1" id="KW-0175">Coiled coil</keyword>
<dbReference type="Proteomes" id="UP000729402">
    <property type="component" value="Unassembled WGS sequence"/>
</dbReference>
<evidence type="ECO:0008006" key="5">
    <source>
        <dbReference type="Google" id="ProtNLM"/>
    </source>
</evidence>
<dbReference type="PANTHER" id="PTHR31762">
    <property type="entry name" value="FAS-BINDING FACTOR-LIKE PROTEIN"/>
    <property type="match status" value="1"/>
</dbReference>
<dbReference type="AlphaFoldDB" id="A0A8J5S2X8"/>
<dbReference type="GO" id="GO:0000911">
    <property type="term" value="P:cytokinesis by cell plate formation"/>
    <property type="evidence" value="ECO:0007669"/>
    <property type="project" value="InterPro"/>
</dbReference>
<evidence type="ECO:0000313" key="4">
    <source>
        <dbReference type="Proteomes" id="UP000729402"/>
    </source>
</evidence>
<accession>A0A8J5S2X8</accession>
<feature type="coiled-coil region" evidence="1">
    <location>
        <begin position="204"/>
        <end position="315"/>
    </location>
</feature>
<organism evidence="3 4">
    <name type="scientific">Zizania palustris</name>
    <name type="common">Northern wild rice</name>
    <dbReference type="NCBI Taxonomy" id="103762"/>
    <lineage>
        <taxon>Eukaryota</taxon>
        <taxon>Viridiplantae</taxon>
        <taxon>Streptophyta</taxon>
        <taxon>Embryophyta</taxon>
        <taxon>Tracheophyta</taxon>
        <taxon>Spermatophyta</taxon>
        <taxon>Magnoliopsida</taxon>
        <taxon>Liliopsida</taxon>
        <taxon>Poales</taxon>
        <taxon>Poaceae</taxon>
        <taxon>BOP clade</taxon>
        <taxon>Oryzoideae</taxon>
        <taxon>Oryzeae</taxon>
        <taxon>Zizaniinae</taxon>
        <taxon>Zizania</taxon>
    </lineage>
</organism>
<evidence type="ECO:0000256" key="1">
    <source>
        <dbReference type="SAM" id="Coils"/>
    </source>
</evidence>
<keyword evidence="4" id="KW-1185">Reference proteome</keyword>
<reference evidence="3" key="1">
    <citation type="journal article" date="2021" name="bioRxiv">
        <title>Whole Genome Assembly and Annotation of Northern Wild Rice, Zizania palustris L., Supports a Whole Genome Duplication in the Zizania Genus.</title>
        <authorList>
            <person name="Haas M."/>
            <person name="Kono T."/>
            <person name="Macchietto M."/>
            <person name="Millas R."/>
            <person name="McGilp L."/>
            <person name="Shao M."/>
            <person name="Duquette J."/>
            <person name="Hirsch C.N."/>
            <person name="Kimball J."/>
        </authorList>
    </citation>
    <scope>NUCLEOTIDE SEQUENCE</scope>
    <source>
        <tissue evidence="3">Fresh leaf tissue</tissue>
    </source>
</reference>
<gene>
    <name evidence="3" type="ORF">GUJ93_ZPchr0001g30773</name>
</gene>
<dbReference type="OrthoDB" id="2014962at2759"/>
<reference evidence="3" key="2">
    <citation type="submission" date="2021-02" db="EMBL/GenBank/DDBJ databases">
        <authorList>
            <person name="Kimball J.A."/>
            <person name="Haas M.W."/>
            <person name="Macchietto M."/>
            <person name="Kono T."/>
            <person name="Duquette J."/>
            <person name="Shao M."/>
        </authorList>
    </citation>
    <scope>NUCLEOTIDE SEQUENCE</scope>
    <source>
        <tissue evidence="3">Fresh leaf tissue</tissue>
    </source>
</reference>
<sequence length="696" mass="76464">MDRLRAGSPVYGRQRSGSSTGSSSPGGVSPSHHRSSSTSSAASAAGAGISNVRRTQNVAARAAAARLAQVMASQSAAAAAGDDDEEDDYAADHPPPPPARFGAARPAHGTNGVSLLGRTARSPSPALGRNIVEPPPVRSTSAGRPAVASRPTTTVVPPIKTNTTLRTPSPIPPVAVEPPVDRNRLKRFDTGHFNSRESTPKREASALQDELDMLQEENESVLGKLRLAEERCEEAEARAKELEKQVSALGEGVSLEARLLSRKEAALKQREAALKAARESKDGKDGEVTTLKHELESAKEDVAAAMDQLKEAESETKALHSMTQRMVLTQEEMEEVVLKRCWLARYWGLAVQYGVYPEIAVSKHEHWSSLAPLPLEVVLSAGQKAKEEPRKQGEDDSQRRNKLVRDVSDIMGEGNIESMLSVEMGLRELSSLKVEDAVVVALGQHRRPSIVRQFTSDFKSPGEPKYLEAFDLSHEEAEDVSFKQAWLIYFWRRAKTHGIEEDIADERLQFWIGRNAQAPNSHDAIDVERGLTELRKLGIEQQLWEVETIFGSLRCNELLLRICCLIHTALKSGVTGSEDGFRLDYNLFGVTVSSRNRQTRDNPTQTLCYTDTTCKENILVATSSFQFSTDHCMSMLLHIITDNLAIIMMDLVGCMGRRAPGRSQHSSCIHSSMVMDAFLPCIRSLHSLDYTLMAQD</sequence>